<dbReference type="OrthoDB" id="10047254at2759"/>
<dbReference type="EMBL" id="CACVKT020006919">
    <property type="protein sequence ID" value="CAC5404152.1"/>
    <property type="molecule type" value="Genomic_DNA"/>
</dbReference>
<organism evidence="2 3">
    <name type="scientific">Mytilus coruscus</name>
    <name type="common">Sea mussel</name>
    <dbReference type="NCBI Taxonomy" id="42192"/>
    <lineage>
        <taxon>Eukaryota</taxon>
        <taxon>Metazoa</taxon>
        <taxon>Spiralia</taxon>
        <taxon>Lophotrochozoa</taxon>
        <taxon>Mollusca</taxon>
        <taxon>Bivalvia</taxon>
        <taxon>Autobranchia</taxon>
        <taxon>Pteriomorphia</taxon>
        <taxon>Mytilida</taxon>
        <taxon>Mytiloidea</taxon>
        <taxon>Mytilidae</taxon>
        <taxon>Mytilinae</taxon>
        <taxon>Mytilus</taxon>
    </lineage>
</organism>
<name>A0A6J8D9Y3_MYTCO</name>
<evidence type="ECO:0000313" key="3">
    <source>
        <dbReference type="Proteomes" id="UP000507470"/>
    </source>
</evidence>
<dbReference type="InterPro" id="IPR050951">
    <property type="entry name" value="Retrovirus_Pol_polyprotein"/>
</dbReference>
<gene>
    <name evidence="2" type="ORF">MCOR_37973</name>
</gene>
<sequence length="215" mass="24779">MHQLYNARTAGHLGREKTINRIKARYYWPGMSDDVARWVQSCLLVKNGNRVPDLENRLCNTTVYGPMECVAIDILGPLQTTENHNRFIMVVGDYFSKWTEAYALEDHTAQSVADKLVTEFICRFGAPLRIHTDQVPEFESRLFKSICNLLEINKSRTTPYQPQSEGMVERYNRTLVYMLSIFVGEKRMIGTIISRTFAWPTEPAYSRAQNALQTC</sequence>
<dbReference type="InterPro" id="IPR012337">
    <property type="entry name" value="RNaseH-like_sf"/>
</dbReference>
<dbReference type="Gene3D" id="1.10.340.70">
    <property type="match status" value="1"/>
</dbReference>
<dbReference type="InterPro" id="IPR001584">
    <property type="entry name" value="Integrase_cat-core"/>
</dbReference>
<dbReference type="PROSITE" id="PS50994">
    <property type="entry name" value="INTEGRASE"/>
    <property type="match status" value="1"/>
</dbReference>
<dbReference type="Pfam" id="PF17921">
    <property type="entry name" value="Integrase_H2C2"/>
    <property type="match status" value="1"/>
</dbReference>
<accession>A0A6J8D9Y3</accession>
<reference evidence="2 3" key="1">
    <citation type="submission" date="2020-06" db="EMBL/GenBank/DDBJ databases">
        <authorList>
            <person name="Li R."/>
            <person name="Bekaert M."/>
        </authorList>
    </citation>
    <scope>NUCLEOTIDE SEQUENCE [LARGE SCALE GENOMIC DNA]</scope>
    <source>
        <strain evidence="3">wild</strain>
    </source>
</reference>
<dbReference type="SUPFAM" id="SSF53098">
    <property type="entry name" value="Ribonuclease H-like"/>
    <property type="match status" value="1"/>
</dbReference>
<dbReference type="PANTHER" id="PTHR37984:SF15">
    <property type="entry name" value="INTEGRASE CATALYTIC DOMAIN-CONTAINING PROTEIN"/>
    <property type="match status" value="1"/>
</dbReference>
<evidence type="ECO:0000313" key="2">
    <source>
        <dbReference type="EMBL" id="CAC5404152.1"/>
    </source>
</evidence>
<dbReference type="Gene3D" id="3.30.420.10">
    <property type="entry name" value="Ribonuclease H-like superfamily/Ribonuclease H"/>
    <property type="match status" value="1"/>
</dbReference>
<keyword evidence="3" id="KW-1185">Reference proteome</keyword>
<dbReference type="GO" id="GO:0003676">
    <property type="term" value="F:nucleic acid binding"/>
    <property type="evidence" value="ECO:0007669"/>
    <property type="project" value="InterPro"/>
</dbReference>
<evidence type="ECO:0000259" key="1">
    <source>
        <dbReference type="PROSITE" id="PS50994"/>
    </source>
</evidence>
<dbReference type="Proteomes" id="UP000507470">
    <property type="component" value="Unassembled WGS sequence"/>
</dbReference>
<dbReference type="AlphaFoldDB" id="A0A6J8D9Y3"/>
<dbReference type="InterPro" id="IPR036397">
    <property type="entry name" value="RNaseH_sf"/>
</dbReference>
<feature type="domain" description="Integrase catalytic" evidence="1">
    <location>
        <begin position="62"/>
        <end position="175"/>
    </location>
</feature>
<dbReference type="FunFam" id="3.30.420.10:FF:000032">
    <property type="entry name" value="Retrovirus-related Pol polyprotein from transposon 297-like Protein"/>
    <property type="match status" value="1"/>
</dbReference>
<dbReference type="InterPro" id="IPR041588">
    <property type="entry name" value="Integrase_H2C2"/>
</dbReference>
<dbReference type="Pfam" id="PF00665">
    <property type="entry name" value="rve"/>
    <property type="match status" value="1"/>
</dbReference>
<proteinExistence type="predicted"/>
<dbReference type="PANTHER" id="PTHR37984">
    <property type="entry name" value="PROTEIN CBG26694"/>
    <property type="match status" value="1"/>
</dbReference>
<dbReference type="GO" id="GO:0015074">
    <property type="term" value="P:DNA integration"/>
    <property type="evidence" value="ECO:0007669"/>
    <property type="project" value="InterPro"/>
</dbReference>
<protein>
    <recommendedName>
        <fullName evidence="1">Integrase catalytic domain-containing protein</fullName>
    </recommendedName>
</protein>